<dbReference type="Gene3D" id="2.120.10.10">
    <property type="match status" value="1"/>
</dbReference>
<evidence type="ECO:0000256" key="3">
    <source>
        <dbReference type="ARBA" id="ARBA00012733"/>
    </source>
</evidence>
<name>A0A7T7ZXN6_9FLAO</name>
<dbReference type="GO" id="GO:0004308">
    <property type="term" value="F:exo-alpha-sialidase activity"/>
    <property type="evidence" value="ECO:0007669"/>
    <property type="project" value="UniProtKB-EC"/>
</dbReference>
<dbReference type="GO" id="GO:0016020">
    <property type="term" value="C:membrane"/>
    <property type="evidence" value="ECO:0007669"/>
    <property type="project" value="TreeGrafter"/>
</dbReference>
<dbReference type="RefSeq" id="WP_034870151.1">
    <property type="nucleotide sequence ID" value="NZ_CP067018.1"/>
</dbReference>
<dbReference type="InterPro" id="IPR026856">
    <property type="entry name" value="Sialidase_fam"/>
</dbReference>
<evidence type="ECO:0000259" key="4">
    <source>
        <dbReference type="Pfam" id="PF13088"/>
    </source>
</evidence>
<dbReference type="PANTHER" id="PTHR10628:SF30">
    <property type="entry name" value="EXO-ALPHA-SIALIDASE"/>
    <property type="match status" value="1"/>
</dbReference>
<feature type="domain" description="Sialidase" evidence="4">
    <location>
        <begin position="68"/>
        <end position="318"/>
    </location>
</feature>
<reference evidence="5 6" key="1">
    <citation type="submission" date="2020-12" db="EMBL/GenBank/DDBJ databases">
        <title>FDA dAtabase for Regulatory Grade micrObial Sequences (FDA-ARGOS): Supporting development and validation of Infectious Disease Dx tests.</title>
        <authorList>
            <person name="Kerrigan L."/>
            <person name="Long C."/>
            <person name="Tallon L."/>
            <person name="Sadzewicz L."/>
            <person name="Zhao X."/>
            <person name="Boylan J."/>
            <person name="Ott S."/>
            <person name="Bowen H."/>
            <person name="Vavikolanu K."/>
            <person name="Mehta A."/>
            <person name="Aluvathingal J."/>
            <person name="Nadendla S."/>
            <person name="Yan Y."/>
            <person name="Sichtig H."/>
        </authorList>
    </citation>
    <scope>NUCLEOTIDE SEQUENCE [LARGE SCALE GENOMIC DNA]</scope>
    <source>
        <strain evidence="5 6">FDAARGOS_1031</strain>
    </source>
</reference>
<dbReference type="PANTHER" id="PTHR10628">
    <property type="entry name" value="SIALIDASE"/>
    <property type="match status" value="1"/>
</dbReference>
<evidence type="ECO:0000256" key="1">
    <source>
        <dbReference type="ARBA" id="ARBA00000427"/>
    </source>
</evidence>
<dbReference type="Pfam" id="PF13088">
    <property type="entry name" value="BNR_2"/>
    <property type="match status" value="1"/>
</dbReference>
<dbReference type="GO" id="GO:0009313">
    <property type="term" value="P:oligosaccharide catabolic process"/>
    <property type="evidence" value="ECO:0007669"/>
    <property type="project" value="TreeGrafter"/>
</dbReference>
<accession>A0A7T7ZXN6</accession>
<protein>
    <recommendedName>
        <fullName evidence="3">exo-alpha-sialidase</fullName>
        <ecNumber evidence="3">3.2.1.18</ecNumber>
    </recommendedName>
</protein>
<comment type="similarity">
    <text evidence="2">Belongs to the glycosyl hydrolase 33 family.</text>
</comment>
<keyword evidence="6" id="KW-1185">Reference proteome</keyword>
<organism evidence="5 6">
    <name type="scientific">Elizabethkingia bruuniana</name>
    <dbReference type="NCBI Taxonomy" id="1756149"/>
    <lineage>
        <taxon>Bacteria</taxon>
        <taxon>Pseudomonadati</taxon>
        <taxon>Bacteroidota</taxon>
        <taxon>Flavobacteriia</taxon>
        <taxon>Flavobacteriales</taxon>
        <taxon>Weeksellaceae</taxon>
        <taxon>Elizabethkingia</taxon>
    </lineage>
</organism>
<comment type="catalytic activity">
    <reaction evidence="1">
        <text>Hydrolysis of alpha-(2-&gt;3)-, alpha-(2-&gt;6)-, alpha-(2-&gt;8)- glycosidic linkages of terminal sialic acid residues in oligosaccharides, glycoproteins, glycolipids, colominic acid and synthetic substrates.</text>
        <dbReference type="EC" id="3.2.1.18"/>
    </reaction>
</comment>
<dbReference type="AlphaFoldDB" id="A0A7T7ZXN6"/>
<dbReference type="Proteomes" id="UP000595426">
    <property type="component" value="Chromosome"/>
</dbReference>
<dbReference type="EMBL" id="CP067018">
    <property type="protein sequence ID" value="QQN58961.1"/>
    <property type="molecule type" value="Genomic_DNA"/>
</dbReference>
<evidence type="ECO:0000313" key="5">
    <source>
        <dbReference type="EMBL" id="QQN58961.1"/>
    </source>
</evidence>
<evidence type="ECO:0000256" key="2">
    <source>
        <dbReference type="ARBA" id="ARBA00009348"/>
    </source>
</evidence>
<sequence>MKKLLYTFVLSSIFSFSQSNNKQVLYTNKQQNSVACYRIPSLITSPDGTLIAAADERVPSCADLNNNRNINIVIRLSKDGGKSWSDIKRIIDFPENESASDVSMVVDNKTKEVFLFFNYMNHAISNTQYRFMYIKSNNNGKSWSKPVDITNEITPPEWKNDFKFITSGRGFQTKEGWLINTIVRYKDGVYVFGSKDHGKSWFRNPVVAKNADETNIVELPNGKWLLNARVQNLGYREIFTSGNKGKDWDSYTEKQLIDPTCNASTLVHNNKILFSNLHSSNKRENLGIKISNNLGKTWKMYEIIEKGSSGYSVMTSISKNYIGLLYEADDYKDIVYESFILNK</sequence>
<evidence type="ECO:0000313" key="6">
    <source>
        <dbReference type="Proteomes" id="UP000595426"/>
    </source>
</evidence>
<dbReference type="GO" id="GO:0005737">
    <property type="term" value="C:cytoplasm"/>
    <property type="evidence" value="ECO:0007669"/>
    <property type="project" value="TreeGrafter"/>
</dbReference>
<dbReference type="EC" id="3.2.1.18" evidence="3"/>
<dbReference type="GO" id="GO:0006689">
    <property type="term" value="P:ganglioside catabolic process"/>
    <property type="evidence" value="ECO:0007669"/>
    <property type="project" value="TreeGrafter"/>
</dbReference>
<dbReference type="CDD" id="cd15482">
    <property type="entry name" value="Sialidase_non-viral"/>
    <property type="match status" value="1"/>
</dbReference>
<gene>
    <name evidence="5" type="ORF">I6H88_21505</name>
</gene>
<dbReference type="InterPro" id="IPR011040">
    <property type="entry name" value="Sialidase"/>
</dbReference>
<dbReference type="SUPFAM" id="SSF50939">
    <property type="entry name" value="Sialidases"/>
    <property type="match status" value="1"/>
</dbReference>
<dbReference type="InterPro" id="IPR036278">
    <property type="entry name" value="Sialidase_sf"/>
</dbReference>
<proteinExistence type="inferred from homology"/>